<dbReference type="PROSITE" id="PS51722">
    <property type="entry name" value="G_TR_2"/>
    <property type="match status" value="1"/>
</dbReference>
<dbReference type="PANTHER" id="PTHR43721">
    <property type="entry name" value="ELONGATION FACTOR TU-RELATED"/>
    <property type="match status" value="1"/>
</dbReference>
<comment type="subcellular location">
    <subcellularLocation>
        <location evidence="1">Cytoplasm</location>
    </subcellularLocation>
</comment>
<evidence type="ECO:0000256" key="5">
    <source>
        <dbReference type="ARBA" id="ARBA00023134"/>
    </source>
</evidence>
<evidence type="ECO:0000259" key="6">
    <source>
        <dbReference type="PROSITE" id="PS51722"/>
    </source>
</evidence>
<dbReference type="Pfam" id="PF09106">
    <property type="entry name" value="WHD_2nd_SelB"/>
    <property type="match status" value="1"/>
</dbReference>
<accession>A0A7W9WYE1</accession>
<dbReference type="GO" id="GO:0005737">
    <property type="term" value="C:cytoplasm"/>
    <property type="evidence" value="ECO:0007669"/>
    <property type="project" value="UniProtKB-SubCell"/>
</dbReference>
<sequence>MIVGTAGHIDHGKTALVRALTGIDADRLPEEKRRGITIELGYAWMPLEDGRRIGFVDVPGHEKLVRTMVAGASGIDFGLLLIAADDGPMPQTIEHATILSLLGVRRGAAVITKIDRVEPARVAETEARVRALLASSGLDEYPVLHVSSVRGDGIDALRADLVDALAAAPGDGVEGAGFRMGLDRAFTLDGVGTVVAGSVSAGGVTIGDALSLAASPDDTYRVRSLQVHSRAAQAAEAGQRCAVGLAGLERTDELRGQVLCDPAIALTTQRIDVWLQVAATEDKALRSGTLVYLHAATQDCLATVAVLGQPSIAPGAGAPAQLVLHKPANVWHGDRFILRDASAVRTVAGGQVLDPLGPIRYRQTPERLAYLETQRAVDPLTRLLGALAQAQYGVNGATWLRSSGLARWPFDLASVPDIVVGAGGEWLIARARLDEAQAGLLAALRDFHDKYPDEIGPDVQRARRLAAPRMPEALWLQLTGHMIEAGVLARRNGFLHLPEHGVALRAAEQIVAEHALPMLREGRFDPPWVRDIALQARLPEAQVRQVLGRMARGGDVYQVVKDLFYHPAVMHELAALARKLAAEEAGGQVTAARFRDLTGLGRKRAIQILEFFDRIGLLRRVGDVHLLRPGTLLFSEKSP</sequence>
<evidence type="ECO:0000256" key="1">
    <source>
        <dbReference type="ARBA" id="ARBA00004496"/>
    </source>
</evidence>
<dbReference type="Gene3D" id="1.10.10.10">
    <property type="entry name" value="Winged helix-like DNA-binding domain superfamily/Winged helix DNA-binding domain"/>
    <property type="match status" value="1"/>
</dbReference>
<keyword evidence="4" id="KW-0648">Protein biosynthesis</keyword>
<dbReference type="EMBL" id="JACHBX010000001">
    <property type="protein sequence ID" value="MBB6133132.1"/>
    <property type="molecule type" value="Genomic_DNA"/>
</dbReference>
<dbReference type="NCBIfam" id="TIGR00475">
    <property type="entry name" value="selB"/>
    <property type="match status" value="1"/>
</dbReference>
<dbReference type="InterPro" id="IPR009000">
    <property type="entry name" value="Transl_B-barrel_sf"/>
</dbReference>
<evidence type="ECO:0000256" key="4">
    <source>
        <dbReference type="ARBA" id="ARBA00022917"/>
    </source>
</evidence>
<dbReference type="InterPro" id="IPR031157">
    <property type="entry name" value="G_TR_CS"/>
</dbReference>
<dbReference type="GO" id="GO:0003723">
    <property type="term" value="F:RNA binding"/>
    <property type="evidence" value="ECO:0007669"/>
    <property type="project" value="InterPro"/>
</dbReference>
<keyword evidence="2" id="KW-0963">Cytoplasm</keyword>
<dbReference type="InterPro" id="IPR027417">
    <property type="entry name" value="P-loop_NTPase"/>
</dbReference>
<dbReference type="Pfam" id="PF21214">
    <property type="entry name" value="WHD_2nd_SelB_bact"/>
    <property type="match status" value="1"/>
</dbReference>
<feature type="domain" description="Tr-type G" evidence="6">
    <location>
        <begin position="1"/>
        <end position="170"/>
    </location>
</feature>
<dbReference type="CDD" id="cd04171">
    <property type="entry name" value="SelB"/>
    <property type="match status" value="1"/>
</dbReference>
<dbReference type="SUPFAM" id="SSF50447">
    <property type="entry name" value="Translation proteins"/>
    <property type="match status" value="1"/>
</dbReference>
<keyword evidence="3" id="KW-0547">Nucleotide-binding</keyword>
<gene>
    <name evidence="7" type="ORF">HD842_001243</name>
</gene>
<evidence type="ECO:0000313" key="8">
    <source>
        <dbReference type="Proteomes" id="UP000540787"/>
    </source>
</evidence>
<dbReference type="GO" id="GO:0001514">
    <property type="term" value="P:selenocysteine incorporation"/>
    <property type="evidence" value="ECO:0007669"/>
    <property type="project" value="InterPro"/>
</dbReference>
<dbReference type="InterPro" id="IPR009001">
    <property type="entry name" value="Transl_elong_EF1A/Init_IF2_C"/>
</dbReference>
<evidence type="ECO:0000313" key="7">
    <source>
        <dbReference type="EMBL" id="MBB6133132.1"/>
    </source>
</evidence>
<evidence type="ECO:0000256" key="3">
    <source>
        <dbReference type="ARBA" id="ARBA00022741"/>
    </source>
</evidence>
<dbReference type="InterPro" id="IPR050055">
    <property type="entry name" value="EF-Tu_GTPase"/>
</dbReference>
<dbReference type="Pfam" id="PF09107">
    <property type="entry name" value="WHD_3rd_SelB"/>
    <property type="match status" value="1"/>
</dbReference>
<dbReference type="InterPro" id="IPR036390">
    <property type="entry name" value="WH_DNA-bd_sf"/>
</dbReference>
<dbReference type="Proteomes" id="UP000540787">
    <property type="component" value="Unassembled WGS sequence"/>
</dbReference>
<dbReference type="SUPFAM" id="SSF50465">
    <property type="entry name" value="EF-Tu/eEF-1alpha/eIF2-gamma C-terminal domain"/>
    <property type="match status" value="1"/>
</dbReference>
<dbReference type="GO" id="GO:0005525">
    <property type="term" value="F:GTP binding"/>
    <property type="evidence" value="ECO:0007669"/>
    <property type="project" value="UniProtKB-KW"/>
</dbReference>
<dbReference type="InterPro" id="IPR036388">
    <property type="entry name" value="WH-like_DNA-bd_sf"/>
</dbReference>
<proteinExistence type="predicted"/>
<protein>
    <submittedName>
        <fullName evidence="7">Selenocysteine-specific elongation factor</fullName>
    </submittedName>
</protein>
<dbReference type="InterPro" id="IPR015190">
    <property type="entry name" value="Elong_fac_SelB-wing-hlx_typ-2"/>
</dbReference>
<dbReference type="PANTHER" id="PTHR43721:SF11">
    <property type="entry name" value="SELENOCYSTEINE-SPECIFIC ELONGATION FACTOR"/>
    <property type="match status" value="1"/>
</dbReference>
<keyword evidence="5" id="KW-0342">GTP-binding</keyword>
<dbReference type="Gene3D" id="2.40.30.10">
    <property type="entry name" value="Translation factors"/>
    <property type="match status" value="1"/>
</dbReference>
<dbReference type="InterPro" id="IPR048931">
    <property type="entry name" value="WHD_2nd_SelB_bact"/>
</dbReference>
<dbReference type="InterPro" id="IPR004535">
    <property type="entry name" value="Transl_elong_SelB"/>
</dbReference>
<reference evidence="7 8" key="1">
    <citation type="submission" date="2020-08" db="EMBL/GenBank/DDBJ databases">
        <title>The Agave Microbiome: Exploring the role of microbial communities in plant adaptations to desert environments.</title>
        <authorList>
            <person name="Partida-Martinez L.P."/>
        </authorList>
    </citation>
    <scope>NUCLEOTIDE SEQUENCE [LARGE SCALE GENOMIC DNA]</scope>
    <source>
        <strain evidence="7 8">AT3.2</strain>
    </source>
</reference>
<dbReference type="InterPro" id="IPR057335">
    <property type="entry name" value="Beta-barrel_SelB"/>
</dbReference>
<dbReference type="SUPFAM" id="SSF46785">
    <property type="entry name" value="Winged helix' DNA-binding domain"/>
    <property type="match status" value="3"/>
</dbReference>
<comment type="caution">
    <text evidence="7">The sequence shown here is derived from an EMBL/GenBank/DDBJ whole genome shotgun (WGS) entry which is preliminary data.</text>
</comment>
<dbReference type="InterPro" id="IPR015191">
    <property type="entry name" value="SelB_WHD4"/>
</dbReference>
<dbReference type="RefSeq" id="WP_183552340.1">
    <property type="nucleotide sequence ID" value="NZ_JACHBX010000001.1"/>
</dbReference>
<name>A0A7W9WYE1_9BURK</name>
<dbReference type="GO" id="GO:0003746">
    <property type="term" value="F:translation elongation factor activity"/>
    <property type="evidence" value="ECO:0007669"/>
    <property type="project" value="UniProtKB-KW"/>
</dbReference>
<dbReference type="Gene3D" id="1.10.10.2770">
    <property type="match status" value="1"/>
</dbReference>
<evidence type="ECO:0000256" key="2">
    <source>
        <dbReference type="ARBA" id="ARBA00022490"/>
    </source>
</evidence>
<dbReference type="AlphaFoldDB" id="A0A7W9WYE1"/>
<dbReference type="InterPro" id="IPR000795">
    <property type="entry name" value="T_Tr_GTP-bd_dom"/>
</dbReference>
<keyword evidence="7" id="KW-0251">Elongation factor</keyword>
<organism evidence="7 8">
    <name type="scientific">Massilia aurea</name>
    <dbReference type="NCBI Taxonomy" id="373040"/>
    <lineage>
        <taxon>Bacteria</taxon>
        <taxon>Pseudomonadati</taxon>
        <taxon>Pseudomonadota</taxon>
        <taxon>Betaproteobacteria</taxon>
        <taxon>Burkholderiales</taxon>
        <taxon>Oxalobacteraceae</taxon>
        <taxon>Telluria group</taxon>
        <taxon>Massilia</taxon>
    </lineage>
</organism>
<dbReference type="SUPFAM" id="SSF52540">
    <property type="entry name" value="P-loop containing nucleoside triphosphate hydrolases"/>
    <property type="match status" value="1"/>
</dbReference>
<dbReference type="PROSITE" id="PS00301">
    <property type="entry name" value="G_TR_1"/>
    <property type="match status" value="1"/>
</dbReference>
<dbReference type="Pfam" id="PF25461">
    <property type="entry name" value="Beta-barrel_SelB"/>
    <property type="match status" value="1"/>
</dbReference>
<dbReference type="CDD" id="cd15491">
    <property type="entry name" value="selB_III"/>
    <property type="match status" value="1"/>
</dbReference>
<dbReference type="GO" id="GO:0003924">
    <property type="term" value="F:GTPase activity"/>
    <property type="evidence" value="ECO:0007669"/>
    <property type="project" value="InterPro"/>
</dbReference>
<dbReference type="Gene3D" id="3.40.50.300">
    <property type="entry name" value="P-loop containing nucleotide triphosphate hydrolases"/>
    <property type="match status" value="1"/>
</dbReference>
<dbReference type="Pfam" id="PF00009">
    <property type="entry name" value="GTP_EFTU"/>
    <property type="match status" value="1"/>
</dbReference>
<keyword evidence="8" id="KW-1185">Reference proteome</keyword>